<dbReference type="EMBL" id="BAAAQM010000004">
    <property type="protein sequence ID" value="GAA1956977.1"/>
    <property type="molecule type" value="Genomic_DNA"/>
</dbReference>
<evidence type="ECO:0000256" key="1">
    <source>
        <dbReference type="SAM" id="MobiDB-lite"/>
    </source>
</evidence>
<dbReference type="Pfam" id="PF05345">
    <property type="entry name" value="He_PIG"/>
    <property type="match status" value="1"/>
</dbReference>
<feature type="compositionally biased region" description="Low complexity" evidence="1">
    <location>
        <begin position="275"/>
        <end position="293"/>
    </location>
</feature>
<evidence type="ECO:0000313" key="5">
    <source>
        <dbReference type="Proteomes" id="UP001499854"/>
    </source>
</evidence>
<dbReference type="InterPro" id="IPR013783">
    <property type="entry name" value="Ig-like_fold"/>
</dbReference>
<feature type="signal peptide" evidence="2">
    <location>
        <begin position="1"/>
        <end position="27"/>
    </location>
</feature>
<dbReference type="InterPro" id="IPR015919">
    <property type="entry name" value="Cadherin-like_sf"/>
</dbReference>
<comment type="caution">
    <text evidence="4">The sequence shown here is derived from an EMBL/GenBank/DDBJ whole genome shotgun (WGS) entry which is preliminary data.</text>
</comment>
<protein>
    <recommendedName>
        <fullName evidence="3">Dystroglycan-type cadherin-like domain-containing protein</fullName>
    </recommendedName>
</protein>
<organism evidence="4 5">
    <name type="scientific">Catenulispora subtropica</name>
    <dbReference type="NCBI Taxonomy" id="450798"/>
    <lineage>
        <taxon>Bacteria</taxon>
        <taxon>Bacillati</taxon>
        <taxon>Actinomycetota</taxon>
        <taxon>Actinomycetes</taxon>
        <taxon>Catenulisporales</taxon>
        <taxon>Catenulisporaceae</taxon>
        <taxon>Catenulispora</taxon>
    </lineage>
</organism>
<keyword evidence="2" id="KW-0732">Signal</keyword>
<keyword evidence="5" id="KW-1185">Reference proteome</keyword>
<dbReference type="InterPro" id="IPR006644">
    <property type="entry name" value="Cadg"/>
</dbReference>
<dbReference type="Gene3D" id="2.60.40.10">
    <property type="entry name" value="Immunoglobulins"/>
    <property type="match status" value="1"/>
</dbReference>
<dbReference type="Proteomes" id="UP001499854">
    <property type="component" value="Unassembled WGS sequence"/>
</dbReference>
<dbReference type="RefSeq" id="WP_425558543.1">
    <property type="nucleotide sequence ID" value="NZ_BAAAQM010000004.1"/>
</dbReference>
<dbReference type="SUPFAM" id="SSF49313">
    <property type="entry name" value="Cadherin-like"/>
    <property type="match status" value="1"/>
</dbReference>
<feature type="chain" id="PRO_5045116633" description="Dystroglycan-type cadherin-like domain-containing protein" evidence="2">
    <location>
        <begin position="28"/>
        <end position="470"/>
    </location>
</feature>
<feature type="region of interest" description="Disordered" evidence="1">
    <location>
        <begin position="275"/>
        <end position="298"/>
    </location>
</feature>
<evidence type="ECO:0000313" key="4">
    <source>
        <dbReference type="EMBL" id="GAA1956977.1"/>
    </source>
</evidence>
<evidence type="ECO:0000256" key="2">
    <source>
        <dbReference type="SAM" id="SignalP"/>
    </source>
</evidence>
<feature type="domain" description="Dystroglycan-type cadherin-like" evidence="3">
    <location>
        <begin position="223"/>
        <end position="312"/>
    </location>
</feature>
<gene>
    <name evidence="4" type="ORF">GCM10009838_11160</name>
</gene>
<evidence type="ECO:0000259" key="3">
    <source>
        <dbReference type="SMART" id="SM00736"/>
    </source>
</evidence>
<proteinExistence type="predicted"/>
<accession>A0ABP5C3M2</accession>
<reference evidence="5" key="1">
    <citation type="journal article" date="2019" name="Int. J. Syst. Evol. Microbiol.">
        <title>The Global Catalogue of Microorganisms (GCM) 10K type strain sequencing project: providing services to taxonomists for standard genome sequencing and annotation.</title>
        <authorList>
            <consortium name="The Broad Institute Genomics Platform"/>
            <consortium name="The Broad Institute Genome Sequencing Center for Infectious Disease"/>
            <person name="Wu L."/>
            <person name="Ma J."/>
        </authorList>
    </citation>
    <scope>NUCLEOTIDE SEQUENCE [LARGE SCALE GENOMIC DNA]</scope>
    <source>
        <strain evidence="5">JCM 16013</strain>
    </source>
</reference>
<dbReference type="Gene3D" id="2.60.120.260">
    <property type="entry name" value="Galactose-binding domain-like"/>
    <property type="match status" value="1"/>
</dbReference>
<sequence length="470" mass="48191">MRISRPRIWLATTLIATLAAMSGGAVAGAALRHGPHPDAEEVEEVVHNANSLTTSCGVERWSVKTGTDADKSLVNLSSVTSTTIASLTSLTAPATLPANNRIQPTETTVFRVQATLTEFKLEADSDYHLVLSDGSGHTMIAEIPDPACVGTGSVLTSQITNSRSEFDAEYTPTGTFHVVNVPVTVTGVGFFDFLHGQTGVAPNGIELHAVTDITFGGGSGGSVSVTNPGSQTGTVGTAVSLQIAANDSAGGTLSYTASGLPAGLSISSTTGRISGTPTASGTSSVTVTATDSTGPSGSASFTWTVNPGTGGCTAAQLFGNPGFETGTAAPWTASTGIINSDSASEPPHSGSWDTWLDGYGSAHTDTLAQTITLPSGCTTYQLSFWLHTDTAETTTSTAYDTLAVQVLNSSGTVLATLHTYSNLDHNTGYTQRNFDLSAYAGQSVTVKFTGTEDYTAQTSFVIDDTAVNVS</sequence>
<dbReference type="SMART" id="SM00736">
    <property type="entry name" value="CADG"/>
    <property type="match status" value="1"/>
</dbReference>
<name>A0ABP5C3M2_9ACTN</name>